<dbReference type="EMBL" id="CP019724">
    <property type="protein sequence ID" value="AQS71593.1"/>
    <property type="molecule type" value="Genomic_DNA"/>
</dbReference>
<feature type="region of interest" description="Disordered" evidence="4">
    <location>
        <begin position="53"/>
        <end position="77"/>
    </location>
</feature>
<dbReference type="InterPro" id="IPR010610">
    <property type="entry name" value="EryCIII-like_C"/>
</dbReference>
<keyword evidence="2" id="KW-0328">Glycosyltransferase</keyword>
<evidence type="ECO:0000256" key="1">
    <source>
        <dbReference type="ARBA" id="ARBA00006962"/>
    </source>
</evidence>
<dbReference type="GO" id="GO:0017000">
    <property type="term" value="P:antibiotic biosynthetic process"/>
    <property type="evidence" value="ECO:0007669"/>
    <property type="project" value="UniProtKB-ARBA"/>
</dbReference>
<dbReference type="KEGG" id="spac:B1H29_00695"/>
<dbReference type="AlphaFoldDB" id="A0A1S6J1N4"/>
<evidence type="ECO:0000256" key="4">
    <source>
        <dbReference type="SAM" id="MobiDB-lite"/>
    </source>
</evidence>
<protein>
    <submittedName>
        <fullName evidence="7">Uncharacterized protein</fullName>
    </submittedName>
</protein>
<evidence type="ECO:0000313" key="8">
    <source>
        <dbReference type="EMBL" id="AQS71593.1"/>
    </source>
</evidence>
<name>A0A1S6J1N4_9ACTN</name>
<evidence type="ECO:0000256" key="3">
    <source>
        <dbReference type="ARBA" id="ARBA00022679"/>
    </source>
</evidence>
<dbReference type="RefSeq" id="WP_063787570.1">
    <property type="nucleotide sequence ID" value="NZ_CP019724.1"/>
</dbReference>
<dbReference type="OrthoDB" id="3863369at2"/>
<organism evidence="7 9">
    <name type="scientific">Streptomyces pactum</name>
    <dbReference type="NCBI Taxonomy" id="68249"/>
    <lineage>
        <taxon>Bacteria</taxon>
        <taxon>Bacillati</taxon>
        <taxon>Actinomycetota</taxon>
        <taxon>Actinomycetes</taxon>
        <taxon>Kitasatosporales</taxon>
        <taxon>Streptomycetaceae</taxon>
        <taxon>Streptomyces</taxon>
    </lineage>
</organism>
<dbReference type="Pfam" id="PF06722">
    <property type="entry name" value="EryCIII-like_C"/>
    <property type="match status" value="1"/>
</dbReference>
<evidence type="ECO:0000259" key="5">
    <source>
        <dbReference type="Pfam" id="PF06722"/>
    </source>
</evidence>
<dbReference type="InterPro" id="IPR002213">
    <property type="entry name" value="UDP_glucos_trans"/>
</dbReference>
<dbReference type="InterPro" id="IPR050426">
    <property type="entry name" value="Glycosyltransferase_28"/>
</dbReference>
<dbReference type="InterPro" id="IPR048284">
    <property type="entry name" value="EryCIII-like_N"/>
</dbReference>
<reference evidence="7 9" key="1">
    <citation type="submission" date="2017-02" db="EMBL/GenBank/DDBJ databases">
        <title>Streptomyces pactum ACT12 Genome sequencing and assembly.</title>
        <authorList>
            <person name="Xue Q."/>
            <person name="Yan X."/>
            <person name="Jia L."/>
            <person name="Yan H."/>
        </authorList>
    </citation>
    <scope>NUCLEOTIDE SEQUENCE [LARGE SCALE GENOMIC DNA]</scope>
    <source>
        <strain evidence="7 9">ACT12</strain>
    </source>
</reference>
<proteinExistence type="inferred from homology"/>
<evidence type="ECO:0000256" key="2">
    <source>
        <dbReference type="ARBA" id="ARBA00022676"/>
    </source>
</evidence>
<feature type="domain" description="Erythromycin biosynthesis protein CIII-like N-terminal" evidence="6">
    <location>
        <begin position="22"/>
        <end position="264"/>
    </location>
</feature>
<sequence length="439" mass="47331">MRVLVVPFPWKTHLYNLVPLAWSLRTAGHEVRVAGWPDLLDAVAGAGLTGLGVGPGETPTVRRQRDRRQTSDRAAAARRAPRQGLEPLFDLRPDRARLSWEQACGVFDDLVLPQARRSNDPMMEDLVAVARAWRPDLVLWGAKAFAGAVAAAAVGAAHARVLYSVDVYTRLREDFLHAKARQPPHRRADAMRDWLAGWAARYGVEFCEDLVNGQFTIAPFPEAFRPDARPTTLPVQFVPYNGPAVVPGWLAGPPRVPRVLMTFGDVADDGPVRLPLPLERVREILGSVAGLEMELVLALPPDARRALGEVPGNTRLVESVPLSEVLPTCSAVVHHGGTWSFGCALRHGVPQLLIGRAFDAPLKSGCLDRAGAGMAMTPAQADGPAVRAALVRLLGDAALRANARRLGEEVLAMPAPNDLAHTLREVVAAHRGGAALAPR</sequence>
<dbReference type="PANTHER" id="PTHR48050:SF13">
    <property type="entry name" value="STEROL 3-BETA-GLUCOSYLTRANSFERASE UGT80A2"/>
    <property type="match status" value="1"/>
</dbReference>
<dbReference type="GO" id="GO:0016758">
    <property type="term" value="F:hexosyltransferase activity"/>
    <property type="evidence" value="ECO:0007669"/>
    <property type="project" value="UniProtKB-ARBA"/>
</dbReference>
<dbReference type="Gene3D" id="3.40.50.2000">
    <property type="entry name" value="Glycogen Phosphorylase B"/>
    <property type="match status" value="2"/>
</dbReference>
<dbReference type="Proteomes" id="UP000189443">
    <property type="component" value="Chromosome"/>
</dbReference>
<dbReference type="KEGG" id="spac:B1H29_36365"/>
<comment type="similarity">
    <text evidence="1">Belongs to the glycosyltransferase 28 family.</text>
</comment>
<accession>A0A1S6J1N4</accession>
<gene>
    <name evidence="7" type="ORF">B1H29_00695</name>
    <name evidence="8" type="ORF">B1H29_36365</name>
</gene>
<keyword evidence="9" id="KW-1185">Reference proteome</keyword>
<dbReference type="CDD" id="cd03784">
    <property type="entry name" value="GT1_Gtf-like"/>
    <property type="match status" value="1"/>
</dbReference>
<dbReference type="Pfam" id="PF21036">
    <property type="entry name" value="EryCIII-like_N"/>
    <property type="match status" value="1"/>
</dbReference>
<dbReference type="SUPFAM" id="SSF53756">
    <property type="entry name" value="UDP-Glycosyltransferase/glycogen phosphorylase"/>
    <property type="match status" value="1"/>
</dbReference>
<evidence type="ECO:0000313" key="7">
    <source>
        <dbReference type="EMBL" id="AQS65664.1"/>
    </source>
</evidence>
<keyword evidence="3" id="KW-0808">Transferase</keyword>
<dbReference type="GO" id="GO:0008194">
    <property type="term" value="F:UDP-glycosyltransferase activity"/>
    <property type="evidence" value="ECO:0007669"/>
    <property type="project" value="InterPro"/>
</dbReference>
<evidence type="ECO:0000259" key="6">
    <source>
        <dbReference type="Pfam" id="PF21036"/>
    </source>
</evidence>
<evidence type="ECO:0000313" key="9">
    <source>
        <dbReference type="Proteomes" id="UP000189443"/>
    </source>
</evidence>
<dbReference type="PANTHER" id="PTHR48050">
    <property type="entry name" value="STEROL 3-BETA-GLUCOSYLTRANSFERASE"/>
    <property type="match status" value="1"/>
</dbReference>
<dbReference type="EMBL" id="CP019724">
    <property type="protein sequence ID" value="AQS65664.1"/>
    <property type="molecule type" value="Genomic_DNA"/>
</dbReference>
<feature type="domain" description="Erythromycin biosynthesis protein CIII-like C-terminal" evidence="5">
    <location>
        <begin position="283"/>
        <end position="425"/>
    </location>
</feature>